<accession>A0A0F9RVK6</accession>
<feature type="region of interest" description="Disordered" evidence="1">
    <location>
        <begin position="407"/>
        <end position="437"/>
    </location>
</feature>
<organism evidence="2">
    <name type="scientific">marine sediment metagenome</name>
    <dbReference type="NCBI Taxonomy" id="412755"/>
    <lineage>
        <taxon>unclassified sequences</taxon>
        <taxon>metagenomes</taxon>
        <taxon>ecological metagenomes</taxon>
    </lineage>
</organism>
<evidence type="ECO:0000256" key="1">
    <source>
        <dbReference type="SAM" id="MobiDB-lite"/>
    </source>
</evidence>
<dbReference type="AlphaFoldDB" id="A0A0F9RVK6"/>
<protein>
    <recommendedName>
        <fullName evidence="3">DUF4055 domain-containing protein</fullName>
    </recommendedName>
</protein>
<evidence type="ECO:0000313" key="2">
    <source>
        <dbReference type="EMBL" id="KKN58844.1"/>
    </source>
</evidence>
<proteinExistence type="predicted"/>
<sequence length="437" mass="49462">MTMSNIDTSAQRNVGLSMETIEKNYALFRFGRAISEDDINKETNRDGLAKFLTHGLASESLRKGWKLMKKGKKDEELPFNEDFQLLLEPLLPDIVRGIGLERAFGTSLFALIDDKDNKKPLFRAFEPRDFKIESDEFANIISASAKEDVEGKDKNVPYSWSTNEQLANIFLSVNRPSRVRNRGESYIIPVWDDINAVNILSEHTAIFIMRVGAGRIIIVGPQSMLTDTQLRQSIITGAQEMNSANQLLIIPQPPAGDTELSVTLETVTGSLNVLEFRKLYMQNISTYSAVPILRLEGATSTYATAGEEGSNYLSVLEDIQKENMEEIRWISVLLAEKYFGFTGDFDIEFNVRQQLTEELQLELLQKRVDILSSMMFNQGKLKISLETAQEVVGLEYEIDESIEDDVDPNLDRMGIAEKNLKDKDEDTEDNDSEKKEK</sequence>
<dbReference type="EMBL" id="LAZR01000746">
    <property type="protein sequence ID" value="KKN58844.1"/>
    <property type="molecule type" value="Genomic_DNA"/>
</dbReference>
<evidence type="ECO:0008006" key="3">
    <source>
        <dbReference type="Google" id="ProtNLM"/>
    </source>
</evidence>
<gene>
    <name evidence="2" type="ORF">LCGC14_0547510</name>
</gene>
<name>A0A0F9RVK6_9ZZZZ</name>
<feature type="compositionally biased region" description="Basic and acidic residues" evidence="1">
    <location>
        <begin position="414"/>
        <end position="424"/>
    </location>
</feature>
<comment type="caution">
    <text evidence="2">The sequence shown here is derived from an EMBL/GenBank/DDBJ whole genome shotgun (WGS) entry which is preliminary data.</text>
</comment>
<reference evidence="2" key="1">
    <citation type="journal article" date="2015" name="Nature">
        <title>Complex archaea that bridge the gap between prokaryotes and eukaryotes.</title>
        <authorList>
            <person name="Spang A."/>
            <person name="Saw J.H."/>
            <person name="Jorgensen S.L."/>
            <person name="Zaremba-Niedzwiedzka K."/>
            <person name="Martijn J."/>
            <person name="Lind A.E."/>
            <person name="van Eijk R."/>
            <person name="Schleper C."/>
            <person name="Guy L."/>
            <person name="Ettema T.J."/>
        </authorList>
    </citation>
    <scope>NUCLEOTIDE SEQUENCE</scope>
</reference>